<dbReference type="RefSeq" id="WP_041042773.1">
    <property type="nucleotide sequence ID" value="NZ_JXSL01000033.1"/>
</dbReference>
<evidence type="ECO:0000313" key="2">
    <source>
        <dbReference type="Proteomes" id="UP000031971"/>
    </source>
</evidence>
<organism evidence="1 2">
    <name type="scientific">Paramagnetospirillum magnetotacticum MS-1</name>
    <dbReference type="NCBI Taxonomy" id="272627"/>
    <lineage>
        <taxon>Bacteria</taxon>
        <taxon>Pseudomonadati</taxon>
        <taxon>Pseudomonadota</taxon>
        <taxon>Alphaproteobacteria</taxon>
        <taxon>Rhodospirillales</taxon>
        <taxon>Magnetospirillaceae</taxon>
        <taxon>Paramagnetospirillum</taxon>
    </lineage>
</organism>
<dbReference type="STRING" id="272627.CCC_01438"/>
<keyword evidence="2" id="KW-1185">Reference proteome</keyword>
<proteinExistence type="predicted"/>
<gene>
    <name evidence="1" type="ORF">CCC_01438</name>
</gene>
<protein>
    <submittedName>
        <fullName evidence="1">Uncharacterized protein</fullName>
    </submittedName>
</protein>
<comment type="caution">
    <text evidence="1">The sequence shown here is derived from an EMBL/GenBank/DDBJ whole genome shotgun (WGS) entry which is preliminary data.</text>
</comment>
<name>A0A0C2YQI9_PARME</name>
<dbReference type="OrthoDB" id="9794834at2"/>
<accession>A0A0C2YQI9</accession>
<dbReference type="Proteomes" id="UP000031971">
    <property type="component" value="Unassembled WGS sequence"/>
</dbReference>
<sequence length="229" mass="25286">MRQIKVPFLRSSEIDHAVSELLRSYGKWRNEPAKPPIDVDEIVEGYLGLVLEIADLKSLLGMPDVLGATWFETRKVCIDQSLEGKEGRFAFTVAHEIGHWQLHRPLLEMEKMTLSLFPAAADAAPTMVCRARESKAPAEWQADQFAARLLMPALAVRGTALEICDGKPAVWDGLDASRKAGILDPRLRSLADEVIGEGGFSNVSNEAMCYRLLDLHLAEDAAAVQMNAF</sequence>
<evidence type="ECO:0000313" key="1">
    <source>
        <dbReference type="EMBL" id="KIL96945.1"/>
    </source>
</evidence>
<dbReference type="AlphaFoldDB" id="A0A0C2YQI9"/>
<dbReference type="EMBL" id="JXSL01000033">
    <property type="protein sequence ID" value="KIL96945.1"/>
    <property type="molecule type" value="Genomic_DNA"/>
</dbReference>
<reference evidence="1 2" key="1">
    <citation type="submission" date="2015-01" db="EMBL/GenBank/DDBJ databases">
        <title>Genome Sequence of Magnetospirillum magnetotacticum Strain MS-1.</title>
        <authorList>
            <person name="Marinov G.K."/>
            <person name="Smalley M.D."/>
            <person name="DeSalvo G."/>
        </authorList>
    </citation>
    <scope>NUCLEOTIDE SEQUENCE [LARGE SCALE GENOMIC DNA]</scope>
    <source>
        <strain evidence="1 2">MS-1</strain>
    </source>
</reference>
<dbReference type="Gene3D" id="1.10.10.2910">
    <property type="match status" value="1"/>
</dbReference>